<gene>
    <name evidence="1" type="ORF">CPT_Miami_002</name>
</gene>
<name>A0A873WCJ6_9CAUD</name>
<sequence>MRSVMIIRTGKEIEPFALEALIAGILDYTAHQKLEDAYEIMDSLLSNIVTDSLDELNDKMLEPTTRPLSIYEKEKYQHYLNEKKNERYIRFFQLRQRTLSAFSTFLENFNDPILSMSKGNNLLPKLEAERNNILFVSLEQKKNGTKTKQ</sequence>
<organism evidence="1 2">
    <name type="scientific">Klebsiella phage Miami</name>
    <dbReference type="NCBI Taxonomy" id="2767581"/>
    <lineage>
        <taxon>Viruses</taxon>
        <taxon>Duplodnaviria</taxon>
        <taxon>Heunggongvirae</taxon>
        <taxon>Uroviricota</taxon>
        <taxon>Caudoviricetes</taxon>
        <taxon>Chimalliviridae</taxon>
        <taxon>Miamivirus</taxon>
        <taxon>Miamivirus miami</taxon>
    </lineage>
</organism>
<reference evidence="1 2" key="1">
    <citation type="submission" date="2020-07" db="EMBL/GenBank/DDBJ databases">
        <title>Complete genome sequence of Klebsiella pneumoniae phage Miami.</title>
        <authorList>
            <person name="Mora D.A."/>
            <person name="Lessor L."/>
            <person name="Gill J."/>
            <person name="Liu M."/>
        </authorList>
    </citation>
    <scope>NUCLEOTIDE SEQUENCE [LARGE SCALE GENOMIC DNA]</scope>
</reference>
<dbReference type="Proteomes" id="UP000662782">
    <property type="component" value="Segment"/>
</dbReference>
<accession>A0A873WCJ6</accession>
<keyword evidence="2" id="KW-1185">Reference proteome</keyword>
<proteinExistence type="predicted"/>
<evidence type="ECO:0000313" key="1">
    <source>
        <dbReference type="EMBL" id="QPB09097.1"/>
    </source>
</evidence>
<dbReference type="EMBL" id="MT701590">
    <property type="protein sequence ID" value="QPB09097.1"/>
    <property type="molecule type" value="Genomic_DNA"/>
</dbReference>
<evidence type="ECO:0000313" key="2">
    <source>
        <dbReference type="Proteomes" id="UP000662782"/>
    </source>
</evidence>
<protein>
    <submittedName>
        <fullName evidence="1">Uncharacterized protein</fullName>
    </submittedName>
</protein>